<keyword evidence="2" id="KW-1185">Reference proteome</keyword>
<reference evidence="1 2" key="1">
    <citation type="submission" date="2019-03" db="EMBL/GenBank/DDBJ databases">
        <title>First draft genome of Liparis tanakae, snailfish: a comprehensive survey of snailfish specific genes.</title>
        <authorList>
            <person name="Kim W."/>
            <person name="Song I."/>
            <person name="Jeong J.-H."/>
            <person name="Kim D."/>
            <person name="Kim S."/>
            <person name="Ryu S."/>
            <person name="Song J.Y."/>
            <person name="Lee S.K."/>
        </authorList>
    </citation>
    <scope>NUCLEOTIDE SEQUENCE [LARGE SCALE GENOMIC DNA]</scope>
    <source>
        <tissue evidence="1">Muscle</tissue>
    </source>
</reference>
<evidence type="ECO:0000313" key="1">
    <source>
        <dbReference type="EMBL" id="TNN62199.1"/>
    </source>
</evidence>
<organism evidence="1 2">
    <name type="scientific">Liparis tanakae</name>
    <name type="common">Tanaka's snailfish</name>
    <dbReference type="NCBI Taxonomy" id="230148"/>
    <lineage>
        <taxon>Eukaryota</taxon>
        <taxon>Metazoa</taxon>
        <taxon>Chordata</taxon>
        <taxon>Craniata</taxon>
        <taxon>Vertebrata</taxon>
        <taxon>Euteleostomi</taxon>
        <taxon>Actinopterygii</taxon>
        <taxon>Neopterygii</taxon>
        <taxon>Teleostei</taxon>
        <taxon>Neoteleostei</taxon>
        <taxon>Acanthomorphata</taxon>
        <taxon>Eupercaria</taxon>
        <taxon>Perciformes</taxon>
        <taxon>Cottioidei</taxon>
        <taxon>Cottales</taxon>
        <taxon>Liparidae</taxon>
        <taxon>Liparis</taxon>
    </lineage>
</organism>
<dbReference type="Proteomes" id="UP000314294">
    <property type="component" value="Unassembled WGS sequence"/>
</dbReference>
<gene>
    <name evidence="1" type="ORF">EYF80_027579</name>
</gene>
<comment type="caution">
    <text evidence="1">The sequence shown here is derived from an EMBL/GenBank/DDBJ whole genome shotgun (WGS) entry which is preliminary data.</text>
</comment>
<name>A0A4Z2H8P9_9TELE</name>
<dbReference type="AlphaFoldDB" id="A0A4Z2H8P9"/>
<protein>
    <submittedName>
        <fullName evidence="1">Uncharacterized protein</fullName>
    </submittedName>
</protein>
<evidence type="ECO:0000313" key="2">
    <source>
        <dbReference type="Proteomes" id="UP000314294"/>
    </source>
</evidence>
<sequence length="77" mass="9074">MHPNEDCGCQGRSPPRLVEREEWYIDLEPFASKHDRGGYHLKTFLHRYQEATYRLEEVLASVDGKRRMTRPEGSRAL</sequence>
<accession>A0A4Z2H8P9</accession>
<dbReference type="EMBL" id="SRLO01000299">
    <property type="protein sequence ID" value="TNN62199.1"/>
    <property type="molecule type" value="Genomic_DNA"/>
</dbReference>
<proteinExistence type="predicted"/>